<comment type="caution">
    <text evidence="1">The sequence shown here is derived from an EMBL/GenBank/DDBJ whole genome shotgun (WGS) entry which is preliminary data.</text>
</comment>
<reference evidence="1" key="1">
    <citation type="submission" date="2019-12" db="EMBL/GenBank/DDBJ databases">
        <title>Genome sequencing and annotation of Brassica cretica.</title>
        <authorList>
            <person name="Studholme D.J."/>
            <person name="Sarris P."/>
        </authorList>
    </citation>
    <scope>NUCLEOTIDE SEQUENCE</scope>
    <source>
        <strain evidence="1">PFS-109/04</strain>
        <tissue evidence="1">Leaf</tissue>
    </source>
</reference>
<dbReference type="Proteomes" id="UP000712600">
    <property type="component" value="Unassembled WGS sequence"/>
</dbReference>
<evidence type="ECO:0000313" key="1">
    <source>
        <dbReference type="EMBL" id="KAF3505268.1"/>
    </source>
</evidence>
<dbReference type="EMBL" id="QGKX02001621">
    <property type="protein sequence ID" value="KAF3505268.1"/>
    <property type="molecule type" value="Genomic_DNA"/>
</dbReference>
<dbReference type="AlphaFoldDB" id="A0A8S9NV13"/>
<protein>
    <submittedName>
        <fullName evidence="1">Uncharacterized protein</fullName>
    </submittedName>
</protein>
<sequence>MESWLRRPEKRELKSLYASTGSAYVFENWRSWSESNRSFKHLLNGSMVDSGYGRGSNHEIYRIGQKRIVDDVILSQLEDLEKETLKWCIEITWNIPTTICVLKAGVHSVMGMADFKYVFSTNCYRKMSYCMGLEAMPHSYSMLWCLSSFPCGAVPVTKEEELPPDISSCGSDGAAKKTA</sequence>
<evidence type="ECO:0000313" key="2">
    <source>
        <dbReference type="Proteomes" id="UP000712600"/>
    </source>
</evidence>
<organism evidence="1 2">
    <name type="scientific">Brassica cretica</name>
    <name type="common">Mustard</name>
    <dbReference type="NCBI Taxonomy" id="69181"/>
    <lineage>
        <taxon>Eukaryota</taxon>
        <taxon>Viridiplantae</taxon>
        <taxon>Streptophyta</taxon>
        <taxon>Embryophyta</taxon>
        <taxon>Tracheophyta</taxon>
        <taxon>Spermatophyta</taxon>
        <taxon>Magnoliopsida</taxon>
        <taxon>eudicotyledons</taxon>
        <taxon>Gunneridae</taxon>
        <taxon>Pentapetalae</taxon>
        <taxon>rosids</taxon>
        <taxon>malvids</taxon>
        <taxon>Brassicales</taxon>
        <taxon>Brassicaceae</taxon>
        <taxon>Brassiceae</taxon>
        <taxon>Brassica</taxon>
    </lineage>
</organism>
<gene>
    <name evidence="1" type="ORF">F2Q69_00039597</name>
</gene>
<name>A0A8S9NV13_BRACR</name>
<accession>A0A8S9NV13</accession>
<proteinExistence type="predicted"/>